<name>A0A2H6K8U5_9APIC</name>
<evidence type="ECO:0000256" key="4">
    <source>
        <dbReference type="ARBA" id="ARBA00022691"/>
    </source>
</evidence>
<feature type="binding site" evidence="6">
    <location>
        <position position="199"/>
    </location>
    <ligand>
        <name>S-adenosyl-L-methionine</name>
        <dbReference type="ChEBI" id="CHEBI:59789"/>
    </ligand>
</feature>
<dbReference type="InterPro" id="IPR029063">
    <property type="entry name" value="SAM-dependent_MTases_sf"/>
</dbReference>
<dbReference type="HAMAP" id="MF_00607">
    <property type="entry name" value="16SrRNA_methyltr_A"/>
    <property type="match status" value="1"/>
</dbReference>
<evidence type="ECO:0000256" key="1">
    <source>
        <dbReference type="ARBA" id="ARBA00022552"/>
    </source>
</evidence>
<feature type="binding site" evidence="6">
    <location>
        <position position="104"/>
    </location>
    <ligand>
        <name>S-adenosyl-L-methionine</name>
        <dbReference type="ChEBI" id="CHEBI:59789"/>
    </ligand>
</feature>
<keyword evidence="1 7" id="KW-0698">rRNA processing</keyword>
<dbReference type="PANTHER" id="PTHR11727:SF18">
    <property type="entry name" value="RRNA ADENINE N(6)-METHYLTRANSFERASE"/>
    <property type="match status" value="1"/>
</dbReference>
<dbReference type="VEuPathDB" id="PiroplasmaDB:BOVATA_009100"/>
<comment type="caution">
    <text evidence="10">The sequence shown here is derived from an EMBL/GenBank/DDBJ whole genome shotgun (WGS) entry which is preliminary data.</text>
</comment>
<accession>A0A2H6K8U5</accession>
<feature type="region of interest" description="Disordered" evidence="8">
    <location>
        <begin position="64"/>
        <end position="88"/>
    </location>
</feature>
<evidence type="ECO:0000256" key="7">
    <source>
        <dbReference type="RuleBase" id="RU362106"/>
    </source>
</evidence>
<dbReference type="NCBIfam" id="TIGR00755">
    <property type="entry name" value="ksgA"/>
    <property type="match status" value="1"/>
</dbReference>
<dbReference type="EMBL" id="BDSA01000001">
    <property type="protein sequence ID" value="GBE59417.1"/>
    <property type="molecule type" value="Genomic_DNA"/>
</dbReference>
<keyword evidence="3 6" id="KW-0808">Transferase</keyword>
<feature type="domain" description="Ribosomal RNA adenine methylase transferase N-terminal" evidence="9">
    <location>
        <begin position="109"/>
        <end position="284"/>
    </location>
</feature>
<dbReference type="OrthoDB" id="74991at2759"/>
<keyword evidence="5 6" id="KW-0694">RNA-binding</keyword>
<dbReference type="Proteomes" id="UP000236319">
    <property type="component" value="Unassembled WGS sequence"/>
</dbReference>
<dbReference type="SMART" id="SM00650">
    <property type="entry name" value="rADc"/>
    <property type="match status" value="1"/>
</dbReference>
<evidence type="ECO:0000313" key="10">
    <source>
        <dbReference type="EMBL" id="GBE59417.1"/>
    </source>
</evidence>
<evidence type="ECO:0000256" key="5">
    <source>
        <dbReference type="ARBA" id="ARBA00022884"/>
    </source>
</evidence>
<dbReference type="GO" id="GO:0000179">
    <property type="term" value="F:rRNA (adenine-N6,N6-)-dimethyltransferase activity"/>
    <property type="evidence" value="ECO:0007669"/>
    <property type="project" value="UniProtKB-UniRule"/>
</dbReference>
<dbReference type="Gene3D" id="1.10.8.100">
    <property type="entry name" value="Ribosomal RNA adenine dimethylase-like, domain 2"/>
    <property type="match status" value="1"/>
</dbReference>
<dbReference type="InterPro" id="IPR020598">
    <property type="entry name" value="rRNA_Ade_methylase_Trfase_N"/>
</dbReference>
<sequence length="396" mass="45053">MPSRSIYAPCFTLQPPKIAYGRRRSTFEVRVEATDESSKAEDNKKPLRSLKHVYNIDIMPLKQTKKKSNEARIKTGGADESQSDVPRLPAGEFRPKQSLGQNFISDKNIMNRLCSAFDNDEGGHADGRQVIEVGAGIGSLTHILHKKYKKMTAIEIDARAISQLSRNIPDLDVIHDDVLQVDYEAISKAKETKLWVIGNLPFYITSQILFCLVDYKRVIDTAVVTSQWEVAQRMVSKPCEFEYSILSVVLQLYCKPKILFRIPNHAFYPVPKVDSGVVRLDFKGTANPPCAPLVLKRILRDAFNQRRKMLKTSLREFLDQLEIPRLPPDLEDMRPQQMAPQGFVALARWAQQKGTFKGDGARYGVHDNKRMRSRLGPADLDPNPPRVWRQERHGES</sequence>
<dbReference type="InterPro" id="IPR023165">
    <property type="entry name" value="rRNA_Ade_diMease-like_C"/>
</dbReference>
<dbReference type="SUPFAM" id="SSF53335">
    <property type="entry name" value="S-adenosyl-L-methionine-dependent methyltransferases"/>
    <property type="match status" value="1"/>
</dbReference>
<dbReference type="GO" id="GO:0003723">
    <property type="term" value="F:RNA binding"/>
    <property type="evidence" value="ECO:0007669"/>
    <property type="project" value="UniProtKB-UniRule"/>
</dbReference>
<dbReference type="PANTHER" id="PTHR11727">
    <property type="entry name" value="DIMETHYLADENOSINE TRANSFERASE"/>
    <property type="match status" value="1"/>
</dbReference>
<dbReference type="InterPro" id="IPR011530">
    <property type="entry name" value="rRNA_adenine_dimethylase"/>
</dbReference>
<feature type="binding site" evidence="6">
    <location>
        <position position="134"/>
    </location>
    <ligand>
        <name>S-adenosyl-L-methionine</name>
        <dbReference type="ChEBI" id="CHEBI:59789"/>
    </ligand>
</feature>
<feature type="binding site" evidence="6">
    <location>
        <position position="155"/>
    </location>
    <ligand>
        <name>S-adenosyl-L-methionine</name>
        <dbReference type="ChEBI" id="CHEBI:59789"/>
    </ligand>
</feature>
<protein>
    <recommendedName>
        <fullName evidence="7">rRNA adenine N(6)-methyltransferase</fullName>
        <ecNumber evidence="7">2.1.1.-</ecNumber>
    </recommendedName>
</protein>
<comment type="similarity">
    <text evidence="6 7">Belongs to the class I-like SAM-binding methyltransferase superfamily. rRNA adenine N(6)-methyltransferase family.</text>
</comment>
<proteinExistence type="inferred from homology"/>
<dbReference type="RefSeq" id="XP_028865660.1">
    <property type="nucleotide sequence ID" value="XM_029009827.1"/>
</dbReference>
<reference evidence="10 11" key="1">
    <citation type="journal article" date="2017" name="BMC Genomics">
        <title>Whole-genome assembly of Babesia ovata and comparative genomics between closely related pathogens.</title>
        <authorList>
            <person name="Yamagishi J."/>
            <person name="Asada M."/>
            <person name="Hakimi H."/>
            <person name="Tanaka T.Q."/>
            <person name="Sugimoto C."/>
            <person name="Kawazu S."/>
        </authorList>
    </citation>
    <scope>NUCLEOTIDE SEQUENCE [LARGE SCALE GENOMIC DNA]</scope>
    <source>
        <strain evidence="10 11">Miyake</strain>
    </source>
</reference>
<dbReference type="Gene3D" id="3.40.50.150">
    <property type="entry name" value="Vaccinia Virus protein VP39"/>
    <property type="match status" value="1"/>
</dbReference>
<gene>
    <name evidence="10" type="ORF">BOVATA_009100</name>
</gene>
<evidence type="ECO:0000256" key="3">
    <source>
        <dbReference type="ARBA" id="ARBA00022679"/>
    </source>
</evidence>
<keyword evidence="4 6" id="KW-0949">S-adenosyl-L-methionine</keyword>
<keyword evidence="11" id="KW-1185">Reference proteome</keyword>
<evidence type="ECO:0000256" key="8">
    <source>
        <dbReference type="SAM" id="MobiDB-lite"/>
    </source>
</evidence>
<dbReference type="AlphaFoldDB" id="A0A2H6K8U5"/>
<dbReference type="EC" id="2.1.1.-" evidence="7"/>
<dbReference type="GeneID" id="39873187"/>
<dbReference type="InterPro" id="IPR001737">
    <property type="entry name" value="KsgA/Erm"/>
</dbReference>
<feature type="binding site" evidence="6">
    <location>
        <position position="102"/>
    </location>
    <ligand>
        <name>S-adenosyl-L-methionine</name>
        <dbReference type="ChEBI" id="CHEBI:59789"/>
    </ligand>
</feature>
<dbReference type="PROSITE" id="PS51689">
    <property type="entry name" value="SAM_RNA_A_N6_MT"/>
    <property type="match status" value="1"/>
</dbReference>
<feature type="region of interest" description="Disordered" evidence="8">
    <location>
        <begin position="357"/>
        <end position="396"/>
    </location>
</feature>
<dbReference type="InterPro" id="IPR020596">
    <property type="entry name" value="rRNA_Ade_Mease_Trfase_CS"/>
</dbReference>
<keyword evidence="2 6" id="KW-0489">Methyltransferase</keyword>
<organism evidence="10 11">
    <name type="scientific">Babesia ovata</name>
    <dbReference type="NCBI Taxonomy" id="189622"/>
    <lineage>
        <taxon>Eukaryota</taxon>
        <taxon>Sar</taxon>
        <taxon>Alveolata</taxon>
        <taxon>Apicomplexa</taxon>
        <taxon>Aconoidasida</taxon>
        <taxon>Piroplasmida</taxon>
        <taxon>Babesiidae</taxon>
        <taxon>Babesia</taxon>
    </lineage>
</organism>
<feature type="binding site" evidence="6">
    <location>
        <position position="177"/>
    </location>
    <ligand>
        <name>S-adenosyl-L-methionine</name>
        <dbReference type="ChEBI" id="CHEBI:59789"/>
    </ligand>
</feature>
<dbReference type="Pfam" id="PF00398">
    <property type="entry name" value="RrnaAD"/>
    <property type="match status" value="1"/>
</dbReference>
<evidence type="ECO:0000256" key="2">
    <source>
        <dbReference type="ARBA" id="ARBA00022603"/>
    </source>
</evidence>
<evidence type="ECO:0000259" key="9">
    <source>
        <dbReference type="SMART" id="SM00650"/>
    </source>
</evidence>
<evidence type="ECO:0000313" key="11">
    <source>
        <dbReference type="Proteomes" id="UP000236319"/>
    </source>
</evidence>
<dbReference type="PROSITE" id="PS01131">
    <property type="entry name" value="RRNA_A_DIMETH"/>
    <property type="match status" value="1"/>
</dbReference>
<evidence type="ECO:0000256" key="6">
    <source>
        <dbReference type="PROSITE-ProRule" id="PRU01026"/>
    </source>
</evidence>